<evidence type="ECO:0000256" key="6">
    <source>
        <dbReference type="ARBA" id="ARBA00037589"/>
    </source>
</evidence>
<evidence type="ECO:0000256" key="5">
    <source>
        <dbReference type="ARBA" id="ARBA00023244"/>
    </source>
</evidence>
<comment type="catalytic activity">
    <reaction evidence="8 9">
        <text>hydroxymethylbilane = uroporphyrinogen III + H2O</text>
        <dbReference type="Rhea" id="RHEA:18965"/>
        <dbReference type="ChEBI" id="CHEBI:15377"/>
        <dbReference type="ChEBI" id="CHEBI:57308"/>
        <dbReference type="ChEBI" id="CHEBI:57845"/>
        <dbReference type="EC" id="4.2.1.75"/>
    </reaction>
</comment>
<evidence type="ECO:0000256" key="2">
    <source>
        <dbReference type="ARBA" id="ARBA00008133"/>
    </source>
</evidence>
<dbReference type="EMBL" id="FUHW01000038">
    <property type="protein sequence ID" value="SJM69004.1"/>
    <property type="molecule type" value="Genomic_DNA"/>
</dbReference>
<dbReference type="GO" id="GO:0004852">
    <property type="term" value="F:uroporphyrinogen-III synthase activity"/>
    <property type="evidence" value="ECO:0007669"/>
    <property type="project" value="UniProtKB-UniRule"/>
</dbReference>
<dbReference type="Pfam" id="PF02602">
    <property type="entry name" value="HEM4"/>
    <property type="match status" value="1"/>
</dbReference>
<gene>
    <name evidence="11" type="ORF">FM101_11445</name>
</gene>
<dbReference type="UniPathway" id="UPA00251">
    <property type="reaction ID" value="UER00320"/>
</dbReference>
<feature type="domain" description="Tetrapyrrole biosynthesis uroporphyrinogen III synthase" evidence="10">
    <location>
        <begin position="24"/>
        <end position="290"/>
    </location>
</feature>
<accession>A0A1R4GLN1</accession>
<evidence type="ECO:0000256" key="8">
    <source>
        <dbReference type="ARBA" id="ARBA00048617"/>
    </source>
</evidence>
<dbReference type="PANTHER" id="PTHR38042:SF1">
    <property type="entry name" value="UROPORPHYRINOGEN-III SYNTHASE, CHLOROPLASTIC"/>
    <property type="match status" value="1"/>
</dbReference>
<sequence length="313" mass="32449">MPDRRWLAGRSALLLRSADRSAPTVAELAARGATTLLCPLIDFELPEDTTGIDDGIRRLADGGFDWLLLTSRTTVLALQQRSAALGVVGAGSAGREPSGIPATGSGIPVPEPTRIAVVGEATARAATAAGLPVEFAPETDHSARGMLAEWPAISRPGPGSTVFMPQADIASSTLADGMRHWGADAFVVTAYRTVDAPAEPSRRLRAPEAEPAPAPLVEPAVLTRNGGVPESVDAVFFTSPSIVRRYLALVGTPPDTVAAIAIGDSTAEELRRNGWEPAAIASTPTPAGLADAWEFAVHDPSPPGEPATTDHPD</sequence>
<protein>
    <recommendedName>
        <fullName evidence="7 9">Uroporphyrinogen-III synthase</fullName>
        <ecNumber evidence="3 9">4.2.1.75</ecNumber>
    </recommendedName>
</protein>
<evidence type="ECO:0000256" key="3">
    <source>
        <dbReference type="ARBA" id="ARBA00013109"/>
    </source>
</evidence>
<dbReference type="SUPFAM" id="SSF69618">
    <property type="entry name" value="HemD-like"/>
    <property type="match status" value="1"/>
</dbReference>
<dbReference type="PANTHER" id="PTHR38042">
    <property type="entry name" value="UROPORPHYRINOGEN-III SYNTHASE, CHLOROPLASTIC"/>
    <property type="match status" value="1"/>
</dbReference>
<keyword evidence="5 9" id="KW-0627">Porphyrin biosynthesis</keyword>
<dbReference type="GO" id="GO:0006780">
    <property type="term" value="P:uroporphyrinogen III biosynthetic process"/>
    <property type="evidence" value="ECO:0007669"/>
    <property type="project" value="UniProtKB-UniRule"/>
</dbReference>
<dbReference type="EC" id="4.2.1.75" evidence="3 9"/>
<name>A0A1R4GLN1_9MICC</name>
<dbReference type="InterPro" id="IPR003754">
    <property type="entry name" value="4pyrrol_synth_uPrphyn_synth"/>
</dbReference>
<evidence type="ECO:0000313" key="11">
    <source>
        <dbReference type="EMBL" id="SJM69004.1"/>
    </source>
</evidence>
<keyword evidence="4 9" id="KW-0456">Lyase</keyword>
<comment type="pathway">
    <text evidence="1 9">Porphyrin-containing compound metabolism; protoporphyrin-IX biosynthesis; coproporphyrinogen-III from 5-aminolevulinate: step 3/4.</text>
</comment>
<dbReference type="GO" id="GO:0006782">
    <property type="term" value="P:protoporphyrinogen IX biosynthetic process"/>
    <property type="evidence" value="ECO:0007669"/>
    <property type="project" value="UniProtKB-UniRule"/>
</dbReference>
<reference evidence="11 12" key="1">
    <citation type="submission" date="2017-02" db="EMBL/GenBank/DDBJ databases">
        <authorList>
            <person name="Peterson S.W."/>
        </authorList>
    </citation>
    <scope>NUCLEOTIDE SEQUENCE [LARGE SCALE GENOMIC DNA]</scope>
    <source>
        <strain evidence="11 12">B Ar 00.02</strain>
    </source>
</reference>
<dbReference type="RefSeq" id="WP_086999660.1">
    <property type="nucleotide sequence ID" value="NZ_FUHW01000038.1"/>
</dbReference>
<dbReference type="Proteomes" id="UP000195913">
    <property type="component" value="Unassembled WGS sequence"/>
</dbReference>
<organism evidence="11 12">
    <name type="scientific">Arthrobacter rhombi</name>
    <dbReference type="NCBI Taxonomy" id="71253"/>
    <lineage>
        <taxon>Bacteria</taxon>
        <taxon>Bacillati</taxon>
        <taxon>Actinomycetota</taxon>
        <taxon>Actinomycetes</taxon>
        <taxon>Micrococcales</taxon>
        <taxon>Micrococcaceae</taxon>
        <taxon>Arthrobacter</taxon>
    </lineage>
</organism>
<dbReference type="InterPro" id="IPR039793">
    <property type="entry name" value="UROS/Hem4"/>
</dbReference>
<evidence type="ECO:0000256" key="4">
    <source>
        <dbReference type="ARBA" id="ARBA00023239"/>
    </source>
</evidence>
<evidence type="ECO:0000256" key="7">
    <source>
        <dbReference type="ARBA" id="ARBA00040167"/>
    </source>
</evidence>
<dbReference type="InterPro" id="IPR036108">
    <property type="entry name" value="4pyrrol_syn_uPrphyn_synt_sf"/>
</dbReference>
<dbReference type="CDD" id="cd06578">
    <property type="entry name" value="HemD"/>
    <property type="match status" value="1"/>
</dbReference>
<dbReference type="Gene3D" id="3.40.50.10090">
    <property type="match status" value="2"/>
</dbReference>
<comment type="similarity">
    <text evidence="2 9">Belongs to the uroporphyrinogen-III synthase family.</text>
</comment>
<evidence type="ECO:0000313" key="12">
    <source>
        <dbReference type="Proteomes" id="UP000195913"/>
    </source>
</evidence>
<proteinExistence type="inferred from homology"/>
<evidence type="ECO:0000259" key="10">
    <source>
        <dbReference type="Pfam" id="PF02602"/>
    </source>
</evidence>
<evidence type="ECO:0000256" key="9">
    <source>
        <dbReference type="RuleBase" id="RU366031"/>
    </source>
</evidence>
<comment type="function">
    <text evidence="6 9">Catalyzes cyclization of the linear tetrapyrrole, hydroxymethylbilane, to the macrocyclic uroporphyrinogen III.</text>
</comment>
<dbReference type="AlphaFoldDB" id="A0A1R4GLN1"/>
<evidence type="ECO:0000256" key="1">
    <source>
        <dbReference type="ARBA" id="ARBA00004772"/>
    </source>
</evidence>
<keyword evidence="12" id="KW-1185">Reference proteome</keyword>